<dbReference type="InterPro" id="IPR005119">
    <property type="entry name" value="LysR_subst-bd"/>
</dbReference>
<dbReference type="InterPro" id="IPR036388">
    <property type="entry name" value="WH-like_DNA-bd_sf"/>
</dbReference>
<dbReference type="GO" id="GO:0003677">
    <property type="term" value="F:DNA binding"/>
    <property type="evidence" value="ECO:0007669"/>
    <property type="project" value="UniProtKB-KW"/>
</dbReference>
<dbReference type="EMBL" id="FXTT01000010">
    <property type="protein sequence ID" value="SMP37181.1"/>
    <property type="molecule type" value="Genomic_DNA"/>
</dbReference>
<evidence type="ECO:0000313" key="6">
    <source>
        <dbReference type="EMBL" id="SMP37181.1"/>
    </source>
</evidence>
<name>A0ABY1PRF6_9HYPH</name>
<evidence type="ECO:0000256" key="3">
    <source>
        <dbReference type="ARBA" id="ARBA00023125"/>
    </source>
</evidence>
<dbReference type="Pfam" id="PF03466">
    <property type="entry name" value="LysR_substrate"/>
    <property type="match status" value="1"/>
</dbReference>
<dbReference type="Proteomes" id="UP001157914">
    <property type="component" value="Unassembled WGS sequence"/>
</dbReference>
<comment type="caution">
    <text evidence="6">The sequence shown here is derived from an EMBL/GenBank/DDBJ whole genome shotgun (WGS) entry which is preliminary data.</text>
</comment>
<keyword evidence="3 6" id="KW-0238">DNA-binding</keyword>
<evidence type="ECO:0000259" key="5">
    <source>
        <dbReference type="PROSITE" id="PS50931"/>
    </source>
</evidence>
<proteinExistence type="inferred from homology"/>
<feature type="domain" description="HTH lysR-type" evidence="5">
    <location>
        <begin position="1"/>
        <end position="60"/>
    </location>
</feature>
<dbReference type="Pfam" id="PF00126">
    <property type="entry name" value="HTH_1"/>
    <property type="match status" value="1"/>
</dbReference>
<dbReference type="InterPro" id="IPR000847">
    <property type="entry name" value="LysR_HTH_N"/>
</dbReference>
<dbReference type="PANTHER" id="PTHR30419">
    <property type="entry name" value="HTH-TYPE TRANSCRIPTIONAL REGULATOR YBHD"/>
    <property type="match status" value="1"/>
</dbReference>
<evidence type="ECO:0000256" key="1">
    <source>
        <dbReference type="ARBA" id="ARBA00009437"/>
    </source>
</evidence>
<protein>
    <submittedName>
        <fullName evidence="6">DNA-binding transcriptional regulator, LysR family</fullName>
    </submittedName>
</protein>
<evidence type="ECO:0000313" key="7">
    <source>
        <dbReference type="Proteomes" id="UP001157914"/>
    </source>
</evidence>
<accession>A0ABY1PRF6</accession>
<reference evidence="6 7" key="1">
    <citation type="submission" date="2017-05" db="EMBL/GenBank/DDBJ databases">
        <authorList>
            <person name="Varghese N."/>
            <person name="Submissions S."/>
        </authorList>
    </citation>
    <scope>NUCLEOTIDE SEQUENCE [LARGE SCALE GENOMIC DNA]</scope>
    <source>
        <strain evidence="6 7">DSM 15949</strain>
    </source>
</reference>
<gene>
    <name evidence="6" type="ORF">SAMN06265374_0004</name>
</gene>
<dbReference type="SUPFAM" id="SSF46785">
    <property type="entry name" value="Winged helix' DNA-binding domain"/>
    <property type="match status" value="1"/>
</dbReference>
<dbReference type="PROSITE" id="PS50931">
    <property type="entry name" value="HTH_LYSR"/>
    <property type="match status" value="1"/>
</dbReference>
<keyword evidence="4" id="KW-0804">Transcription</keyword>
<evidence type="ECO:0000256" key="4">
    <source>
        <dbReference type="ARBA" id="ARBA00023163"/>
    </source>
</evidence>
<dbReference type="Gene3D" id="1.10.10.10">
    <property type="entry name" value="Winged helix-like DNA-binding domain superfamily/Winged helix DNA-binding domain"/>
    <property type="match status" value="1"/>
</dbReference>
<dbReference type="InterPro" id="IPR050950">
    <property type="entry name" value="HTH-type_LysR_regulators"/>
</dbReference>
<sequence length="301" mass="33528">MTIKIEMLRCFTTVAEIGNLAEAATRLGRTQSAISMTLKQLEENLGDRLFESDRKNRLTTLGEQVFELARSQLKQFDYTLEAIETCARSPEGLLRIASIPSVAAQVFPAAIAVLTGRHDNLSIELRDTNTQQVIDALVRGQADVGIVSGQHRINGISEFRLFADRFGLLCAADHPLARQKATPTFSEVISGAFIRNDLISMIETPAFREGIKGSRVSVQNTMSLIAMVRTGHWVTILPQSVTQFMSPDLAFRELADLPDRRQVSLLMTEKAVFPQFAEELRDFLRDFDWNGQSAAEIGDRI</sequence>
<dbReference type="InterPro" id="IPR036390">
    <property type="entry name" value="WH_DNA-bd_sf"/>
</dbReference>
<dbReference type="SUPFAM" id="SSF53850">
    <property type="entry name" value="Periplasmic binding protein-like II"/>
    <property type="match status" value="1"/>
</dbReference>
<keyword evidence="7" id="KW-1185">Reference proteome</keyword>
<organism evidence="6 7">
    <name type="scientific">Roseibium denhamense</name>
    <dbReference type="NCBI Taxonomy" id="76305"/>
    <lineage>
        <taxon>Bacteria</taxon>
        <taxon>Pseudomonadati</taxon>
        <taxon>Pseudomonadota</taxon>
        <taxon>Alphaproteobacteria</taxon>
        <taxon>Hyphomicrobiales</taxon>
        <taxon>Stappiaceae</taxon>
        <taxon>Roseibium</taxon>
    </lineage>
</organism>
<dbReference type="PRINTS" id="PR00039">
    <property type="entry name" value="HTHLYSR"/>
</dbReference>
<dbReference type="Gene3D" id="3.40.190.10">
    <property type="entry name" value="Periplasmic binding protein-like II"/>
    <property type="match status" value="2"/>
</dbReference>
<comment type="similarity">
    <text evidence="1">Belongs to the LysR transcriptional regulatory family.</text>
</comment>
<dbReference type="RefSeq" id="WP_155189471.1">
    <property type="nucleotide sequence ID" value="NZ_BAAAEA010000007.1"/>
</dbReference>
<keyword evidence="2" id="KW-0805">Transcription regulation</keyword>
<evidence type="ECO:0000256" key="2">
    <source>
        <dbReference type="ARBA" id="ARBA00023015"/>
    </source>
</evidence>